<accession>A0A249MY69</accession>
<evidence type="ECO:0000313" key="4">
    <source>
        <dbReference type="Proteomes" id="UP000217141"/>
    </source>
</evidence>
<sequence length="422" mass="45197">MASGEDHPLSTPQPDLYSSCCYDLRTGPFTIMMIAPFLLLAAAADDALPRRPHSHIHAAGEIDETQGPVLLEVTYTGELMANVAGGLKRRARYLDNLDIVLEADLEATLGWRGAEAHVYGLYNNGASISNAVGDVHAVSNIETGTRAFRLYEAWINQTIAPGLSLKAGLYDLNSEFDALDAAGVFVGSAHGIGSDISLTGRNGPSIFPSTSLAARVEWQPAEGWAVRAAILDGVPGDPDHPARTAIKLGNGDGALLIGELDVPIAGARLLLGHWRYTATFEAWDGSMGRGNAGVYLRGEMPLMSDGDEKVDGFFRLGTSSGRFNMFDRFASLGVKWTGAVNGRPEDEFGLAVVTASTSPDYRRSSAAQRTESVAEITYRAPLSPWLTVQPNLQYVHNPGADPTIRDAWVVGLRFAIGSRLID</sequence>
<dbReference type="AlphaFoldDB" id="A0A249MY69"/>
<comment type="similarity">
    <text evidence="1 2">Belongs to the OprB family.</text>
</comment>
<gene>
    <name evidence="3" type="ORF">CJD35_17560</name>
</gene>
<dbReference type="Proteomes" id="UP000217141">
    <property type="component" value="Chromosome II"/>
</dbReference>
<dbReference type="EMBL" id="CP022746">
    <property type="protein sequence ID" value="ASY46278.1"/>
    <property type="molecule type" value="Genomic_DNA"/>
</dbReference>
<evidence type="ECO:0000256" key="2">
    <source>
        <dbReference type="RuleBase" id="RU363072"/>
    </source>
</evidence>
<evidence type="ECO:0000313" key="3">
    <source>
        <dbReference type="EMBL" id="ASY46278.1"/>
    </source>
</evidence>
<dbReference type="InterPro" id="IPR052932">
    <property type="entry name" value="OprB_Porin"/>
</dbReference>
<dbReference type="GO" id="GO:0008643">
    <property type="term" value="P:carbohydrate transport"/>
    <property type="evidence" value="ECO:0007669"/>
    <property type="project" value="InterPro"/>
</dbReference>
<dbReference type="Gene3D" id="2.40.160.180">
    <property type="entry name" value="Carbohydrate-selective porin OprB"/>
    <property type="match status" value="1"/>
</dbReference>
<name>A0A249MY69_SPHXE</name>
<evidence type="ECO:0000256" key="1">
    <source>
        <dbReference type="ARBA" id="ARBA00008769"/>
    </source>
</evidence>
<dbReference type="InterPro" id="IPR038673">
    <property type="entry name" value="OprB_sf"/>
</dbReference>
<dbReference type="PANTHER" id="PTHR37944:SF1">
    <property type="entry name" value="PORIN B"/>
    <property type="match status" value="1"/>
</dbReference>
<protein>
    <submittedName>
        <fullName evidence="3">Carbohydrate porin</fullName>
    </submittedName>
</protein>
<organism evidence="3 4">
    <name type="scientific">Sphingobium xenophagum</name>
    <dbReference type="NCBI Taxonomy" id="121428"/>
    <lineage>
        <taxon>Bacteria</taxon>
        <taxon>Pseudomonadati</taxon>
        <taxon>Pseudomonadota</taxon>
        <taxon>Alphaproteobacteria</taxon>
        <taxon>Sphingomonadales</taxon>
        <taxon>Sphingomonadaceae</taxon>
        <taxon>Sphingobium</taxon>
    </lineage>
</organism>
<dbReference type="InterPro" id="IPR007049">
    <property type="entry name" value="Carb-sel_porin_OprB"/>
</dbReference>
<dbReference type="KEGG" id="shyd:CJD35_17560"/>
<dbReference type="PANTHER" id="PTHR37944">
    <property type="entry name" value="PORIN B"/>
    <property type="match status" value="1"/>
</dbReference>
<dbReference type="GO" id="GO:0015288">
    <property type="term" value="F:porin activity"/>
    <property type="evidence" value="ECO:0007669"/>
    <property type="project" value="InterPro"/>
</dbReference>
<dbReference type="Pfam" id="PF04966">
    <property type="entry name" value="OprB"/>
    <property type="match status" value="1"/>
</dbReference>
<dbReference type="GO" id="GO:0016020">
    <property type="term" value="C:membrane"/>
    <property type="evidence" value="ECO:0007669"/>
    <property type="project" value="InterPro"/>
</dbReference>
<proteinExistence type="inferred from homology"/>
<reference evidence="3 4" key="1">
    <citation type="submission" date="2017-08" db="EMBL/GenBank/DDBJ databases">
        <title>Whole Genome Sequence of Sphingobium hydrophobicum C1: Insights into Adaption to the Electronic-waste Contaminated Sediment.</title>
        <authorList>
            <person name="Song D."/>
            <person name="Chen X."/>
            <person name="Xu M."/>
        </authorList>
    </citation>
    <scope>NUCLEOTIDE SEQUENCE [LARGE SCALE GENOMIC DNA]</scope>
    <source>
        <strain evidence="3 4">C1</strain>
    </source>
</reference>